<dbReference type="Gene3D" id="3.40.630.30">
    <property type="match status" value="1"/>
</dbReference>
<dbReference type="CDD" id="cd04301">
    <property type="entry name" value="NAT_SF"/>
    <property type="match status" value="1"/>
</dbReference>
<dbReference type="EC" id="2.3.1.-" evidence="4"/>
<name>A0ABY6JCP6_9ENTR</name>
<protein>
    <submittedName>
        <fullName evidence="4">Aminoalkylphosphonate N-acetyltransferase</fullName>
        <ecNumber evidence="4">2.3.1.-</ecNumber>
    </submittedName>
</protein>
<dbReference type="InterPro" id="IPR050832">
    <property type="entry name" value="Bact_Acetyltransf"/>
</dbReference>
<dbReference type="NCBIfam" id="NF007530">
    <property type="entry name" value="PRK10146.1"/>
    <property type="match status" value="1"/>
</dbReference>
<dbReference type="InterPro" id="IPR016181">
    <property type="entry name" value="Acyl_CoA_acyltransferase"/>
</dbReference>
<evidence type="ECO:0000256" key="1">
    <source>
        <dbReference type="ARBA" id="ARBA00022679"/>
    </source>
</evidence>
<keyword evidence="5" id="KW-1185">Reference proteome</keyword>
<evidence type="ECO:0000313" key="4">
    <source>
        <dbReference type="EMBL" id="UYU31610.1"/>
    </source>
</evidence>
<evidence type="ECO:0000256" key="2">
    <source>
        <dbReference type="ARBA" id="ARBA00023315"/>
    </source>
</evidence>
<dbReference type="EMBL" id="CP074352">
    <property type="protein sequence ID" value="UYU31610.1"/>
    <property type="molecule type" value="Genomic_DNA"/>
</dbReference>
<organism evidence="4 5">
    <name type="scientific">Siccibacter colletis</name>
    <dbReference type="NCBI Taxonomy" id="1505757"/>
    <lineage>
        <taxon>Bacteria</taxon>
        <taxon>Pseudomonadati</taxon>
        <taxon>Pseudomonadota</taxon>
        <taxon>Gammaproteobacteria</taxon>
        <taxon>Enterobacterales</taxon>
        <taxon>Enterobacteriaceae</taxon>
        <taxon>Siccibacter</taxon>
    </lineage>
</organism>
<dbReference type="RefSeq" id="WP_264384927.1">
    <property type="nucleotide sequence ID" value="NZ_CP074352.1"/>
</dbReference>
<dbReference type="PANTHER" id="PTHR43877">
    <property type="entry name" value="AMINOALKYLPHOSPHONATE N-ACETYLTRANSFERASE-RELATED-RELATED"/>
    <property type="match status" value="1"/>
</dbReference>
<keyword evidence="1 4" id="KW-0808">Transferase</keyword>
<dbReference type="Pfam" id="PF00583">
    <property type="entry name" value="Acetyltransf_1"/>
    <property type="match status" value="1"/>
</dbReference>
<dbReference type="GO" id="GO:0016746">
    <property type="term" value="F:acyltransferase activity"/>
    <property type="evidence" value="ECO:0007669"/>
    <property type="project" value="UniProtKB-KW"/>
</dbReference>
<accession>A0ABY6JCP6</accession>
<proteinExistence type="predicted"/>
<dbReference type="PROSITE" id="PS51186">
    <property type="entry name" value="GNAT"/>
    <property type="match status" value="1"/>
</dbReference>
<reference evidence="4 5" key="1">
    <citation type="submission" date="2021-05" db="EMBL/GenBank/DDBJ databases">
        <title>Isolation, identification, and the growth promoting effects of Pantoea dispersa strain YSD J2 from the aboveground leaves of Cyperus esculentus L.Var. Sativus.</title>
        <authorList>
            <person name="Wang S."/>
            <person name="Tang X.M."/>
            <person name="Huang Y.N."/>
        </authorList>
    </citation>
    <scope>NUCLEOTIDE SEQUENCE [LARGE SCALE GENOMIC DNA]</scope>
    <source>
        <strain evidence="5">YSD YN2</strain>
    </source>
</reference>
<dbReference type="InterPro" id="IPR000182">
    <property type="entry name" value="GNAT_dom"/>
</dbReference>
<keyword evidence="2 4" id="KW-0012">Acyltransferase</keyword>
<dbReference type="SUPFAM" id="SSF55729">
    <property type="entry name" value="Acyl-CoA N-acyltransferases (Nat)"/>
    <property type="match status" value="1"/>
</dbReference>
<evidence type="ECO:0000313" key="5">
    <source>
        <dbReference type="Proteomes" id="UP001156318"/>
    </source>
</evidence>
<dbReference type="PANTHER" id="PTHR43877:SF2">
    <property type="entry name" value="AMINOALKYLPHOSPHONATE N-ACETYLTRANSFERASE-RELATED"/>
    <property type="match status" value="1"/>
</dbReference>
<sequence>MPDCDLRLATLDDADTVYALICDLKEQELDRQAFNIGYAANLQDHNRRYLLAFLNDHPVGLLGLHMQFHLHHVNWIGEIQELVVTPSARGQGVGKQLLAWAQEQAREAGAELTELSTGVARKEAHRFYEREGYQQTHFRFTRPLQL</sequence>
<evidence type="ECO:0000259" key="3">
    <source>
        <dbReference type="PROSITE" id="PS51186"/>
    </source>
</evidence>
<dbReference type="Proteomes" id="UP001156318">
    <property type="component" value="Chromosome"/>
</dbReference>
<gene>
    <name evidence="4" type="primary">phnO</name>
    <name evidence="4" type="ORF">KFZ77_17565</name>
</gene>
<feature type="domain" description="N-acetyltransferase" evidence="3">
    <location>
        <begin position="4"/>
        <end position="146"/>
    </location>
</feature>